<name>A0A1D8A5N7_9SPHN</name>
<dbReference type="AlphaFoldDB" id="A0A1D8A5N7"/>
<gene>
    <name evidence="1" type="ORF">BES08_12090</name>
</gene>
<keyword evidence="2" id="KW-1185">Reference proteome</keyword>
<evidence type="ECO:0000313" key="1">
    <source>
        <dbReference type="EMBL" id="AOR77405.1"/>
    </source>
</evidence>
<dbReference type="EMBL" id="CP017075">
    <property type="protein sequence ID" value="AOR77405.1"/>
    <property type="molecule type" value="Genomic_DNA"/>
</dbReference>
<organism evidence="1 2">
    <name type="scientific">Novosphingobium resinovorum</name>
    <dbReference type="NCBI Taxonomy" id="158500"/>
    <lineage>
        <taxon>Bacteria</taxon>
        <taxon>Pseudomonadati</taxon>
        <taxon>Pseudomonadota</taxon>
        <taxon>Alphaproteobacteria</taxon>
        <taxon>Sphingomonadales</taxon>
        <taxon>Sphingomonadaceae</taxon>
        <taxon>Novosphingobium</taxon>
    </lineage>
</organism>
<dbReference type="Proteomes" id="UP000094626">
    <property type="component" value="Chromosome"/>
</dbReference>
<accession>A0A1D8A5N7</accession>
<protein>
    <submittedName>
        <fullName evidence="1">Uncharacterized protein</fullName>
    </submittedName>
</protein>
<proteinExistence type="predicted"/>
<sequence>MNIAFTIGKQGRPYFSGQGQRAEAIRCGTLRARMADNSSWGLGDGSTRTSAAQQEYWFSLRLRVDAPAQLWQAAALRCLSQSDLTQDEVEDLIGPIEDPSIADCLMMLALPERIPGCTRLDTTLQQSAAGEPAAVRERSDAMD</sequence>
<evidence type="ECO:0000313" key="2">
    <source>
        <dbReference type="Proteomes" id="UP000094626"/>
    </source>
</evidence>
<reference evidence="2" key="1">
    <citation type="journal article" date="2017" name="J. Biotechnol.">
        <title>Complete genome sequence of Novosphingobium resinovorum SA1, a versatile xenobiotic-degrading bacterium capable of utilizing sulfanilic acid.</title>
        <authorList>
            <person name="Hegedus B."/>
            <person name="Kos P.B."/>
            <person name="Balint B."/>
            <person name="Maroti G."/>
            <person name="Gan H.M."/>
            <person name="Perei K."/>
            <person name="Rakhely G."/>
        </authorList>
    </citation>
    <scope>NUCLEOTIDE SEQUENCE [LARGE SCALE GENOMIC DNA]</scope>
    <source>
        <strain evidence="2">SA1</strain>
    </source>
</reference>
<dbReference type="KEGG" id="nre:BES08_12090"/>